<dbReference type="STRING" id="200361.A0A453MVY2"/>
<dbReference type="PANTHER" id="PTHR32099:SF9">
    <property type="entry name" value="OS07G0538300 PROTEIN"/>
    <property type="match status" value="1"/>
</dbReference>
<keyword evidence="2" id="KW-0677">Repeat</keyword>
<keyword evidence="1" id="KW-0732">Signal</keyword>
<dbReference type="CDD" id="cd23509">
    <property type="entry name" value="Gnk2-like"/>
    <property type="match status" value="1"/>
</dbReference>
<sequence>PPWSQSRRPRTATADVPVSSPHAPLFVQQVLLPAHPPPITSQSATMQQSSPLLLLPLLLAAAAPLLTAAETIYCFGGVHKTNSTYGANLRRLAAVLPAETASSQGLQASRAVGYWPNRVRASSRCEPPGVDSSSCAACLAGAFREAESACPYGRKVLVLAGNCTLRLGGNFSRSLGLGEGGFSGISSLEDGSTIYLYATGDNSWFRLLGPTTLIFQAIGFAWLFFMLLQEWRDKRRASMMQCSSLPSGDQ</sequence>
<feature type="transmembrane region" description="Helical" evidence="3">
    <location>
        <begin position="207"/>
        <end position="228"/>
    </location>
</feature>
<dbReference type="Proteomes" id="UP000015105">
    <property type="component" value="Chromosome 6D"/>
</dbReference>
<proteinExistence type="predicted"/>
<name>A0A453MVY2_AEGTS</name>
<evidence type="ECO:0000256" key="2">
    <source>
        <dbReference type="ARBA" id="ARBA00022737"/>
    </source>
</evidence>
<evidence type="ECO:0000259" key="4">
    <source>
        <dbReference type="PROSITE" id="PS51473"/>
    </source>
</evidence>
<evidence type="ECO:0000256" key="3">
    <source>
        <dbReference type="SAM" id="Phobius"/>
    </source>
</evidence>
<dbReference type="Gene3D" id="3.30.430.20">
    <property type="entry name" value="Gnk2 domain, C-X8-C-X2-C motif"/>
    <property type="match status" value="1"/>
</dbReference>
<dbReference type="Gramene" id="AET6Gv20112100.1">
    <property type="protein sequence ID" value="AET6Gv20112100.1"/>
    <property type="gene ID" value="AET6Gv20112100"/>
</dbReference>
<dbReference type="PANTHER" id="PTHR32099">
    <property type="entry name" value="CYSTEINE-RICH REPEAT SECRETORY PROTEIN"/>
    <property type="match status" value="1"/>
</dbReference>
<keyword evidence="6" id="KW-1185">Reference proteome</keyword>
<evidence type="ECO:0000256" key="1">
    <source>
        <dbReference type="ARBA" id="ARBA00022729"/>
    </source>
</evidence>
<dbReference type="Pfam" id="PF01657">
    <property type="entry name" value="Stress-antifung"/>
    <property type="match status" value="1"/>
</dbReference>
<feature type="transmembrane region" description="Helical" evidence="3">
    <location>
        <begin position="52"/>
        <end position="73"/>
    </location>
</feature>
<evidence type="ECO:0000313" key="5">
    <source>
        <dbReference type="EnsemblPlants" id="AET6Gv20112100.1"/>
    </source>
</evidence>
<dbReference type="InterPro" id="IPR038408">
    <property type="entry name" value="GNK2_sf"/>
</dbReference>
<organism evidence="5 6">
    <name type="scientific">Aegilops tauschii subsp. strangulata</name>
    <name type="common">Goatgrass</name>
    <dbReference type="NCBI Taxonomy" id="200361"/>
    <lineage>
        <taxon>Eukaryota</taxon>
        <taxon>Viridiplantae</taxon>
        <taxon>Streptophyta</taxon>
        <taxon>Embryophyta</taxon>
        <taxon>Tracheophyta</taxon>
        <taxon>Spermatophyta</taxon>
        <taxon>Magnoliopsida</taxon>
        <taxon>Liliopsida</taxon>
        <taxon>Poales</taxon>
        <taxon>Poaceae</taxon>
        <taxon>BOP clade</taxon>
        <taxon>Pooideae</taxon>
        <taxon>Triticodae</taxon>
        <taxon>Triticeae</taxon>
        <taxon>Triticinae</taxon>
        <taxon>Aegilops</taxon>
    </lineage>
</organism>
<reference evidence="5" key="5">
    <citation type="journal article" date="2021" name="G3 (Bethesda)">
        <title>Aegilops tauschii genome assembly Aet v5.0 features greater sequence contiguity and improved annotation.</title>
        <authorList>
            <person name="Wang L."/>
            <person name="Zhu T."/>
            <person name="Rodriguez J.C."/>
            <person name="Deal K.R."/>
            <person name="Dubcovsky J."/>
            <person name="McGuire P.E."/>
            <person name="Lux T."/>
            <person name="Spannagl M."/>
            <person name="Mayer K.F.X."/>
            <person name="Baldrich P."/>
            <person name="Meyers B.C."/>
            <person name="Huo N."/>
            <person name="Gu Y.Q."/>
            <person name="Zhou H."/>
            <person name="Devos K.M."/>
            <person name="Bennetzen J.L."/>
            <person name="Unver T."/>
            <person name="Budak H."/>
            <person name="Gulick P.J."/>
            <person name="Galiba G."/>
            <person name="Kalapos B."/>
            <person name="Nelson D.R."/>
            <person name="Li P."/>
            <person name="You F.M."/>
            <person name="Luo M.C."/>
            <person name="Dvorak J."/>
        </authorList>
    </citation>
    <scope>NUCLEOTIDE SEQUENCE [LARGE SCALE GENOMIC DNA]</scope>
    <source>
        <strain evidence="5">cv. AL8/78</strain>
    </source>
</reference>
<protein>
    <recommendedName>
        <fullName evidence="4">Gnk2-homologous domain-containing protein</fullName>
    </recommendedName>
</protein>
<accession>A0A453MVY2</accession>
<reference evidence="5" key="3">
    <citation type="journal article" date="2017" name="Nature">
        <title>Genome sequence of the progenitor of the wheat D genome Aegilops tauschii.</title>
        <authorList>
            <person name="Luo M.C."/>
            <person name="Gu Y.Q."/>
            <person name="Puiu D."/>
            <person name="Wang H."/>
            <person name="Twardziok S.O."/>
            <person name="Deal K.R."/>
            <person name="Huo N."/>
            <person name="Zhu T."/>
            <person name="Wang L."/>
            <person name="Wang Y."/>
            <person name="McGuire P.E."/>
            <person name="Liu S."/>
            <person name="Long H."/>
            <person name="Ramasamy R.K."/>
            <person name="Rodriguez J.C."/>
            <person name="Van S.L."/>
            <person name="Yuan L."/>
            <person name="Wang Z."/>
            <person name="Xia Z."/>
            <person name="Xiao L."/>
            <person name="Anderson O.D."/>
            <person name="Ouyang S."/>
            <person name="Liang Y."/>
            <person name="Zimin A.V."/>
            <person name="Pertea G."/>
            <person name="Qi P."/>
            <person name="Bennetzen J.L."/>
            <person name="Dai X."/>
            <person name="Dawson M.W."/>
            <person name="Muller H.G."/>
            <person name="Kugler K."/>
            <person name="Rivarola-Duarte L."/>
            <person name="Spannagl M."/>
            <person name="Mayer K.F.X."/>
            <person name="Lu F.H."/>
            <person name="Bevan M.W."/>
            <person name="Leroy P."/>
            <person name="Li P."/>
            <person name="You F.M."/>
            <person name="Sun Q."/>
            <person name="Liu Z."/>
            <person name="Lyons E."/>
            <person name="Wicker T."/>
            <person name="Salzberg S.L."/>
            <person name="Devos K.M."/>
            <person name="Dvorak J."/>
        </authorList>
    </citation>
    <scope>NUCLEOTIDE SEQUENCE [LARGE SCALE GENOMIC DNA]</scope>
    <source>
        <strain evidence="5">cv. AL8/78</strain>
    </source>
</reference>
<evidence type="ECO:0000313" key="6">
    <source>
        <dbReference type="Proteomes" id="UP000015105"/>
    </source>
</evidence>
<feature type="domain" description="Gnk2-homologous" evidence="4">
    <location>
        <begin position="67"/>
        <end position="172"/>
    </location>
</feature>
<keyword evidence="3" id="KW-0812">Transmembrane</keyword>
<keyword evidence="3" id="KW-0472">Membrane</keyword>
<reference evidence="5" key="4">
    <citation type="submission" date="2019-03" db="UniProtKB">
        <authorList>
            <consortium name="EnsemblPlants"/>
        </authorList>
    </citation>
    <scope>IDENTIFICATION</scope>
</reference>
<dbReference type="EnsemblPlants" id="AET6Gv20112100.1">
    <property type="protein sequence ID" value="AET6Gv20112100.1"/>
    <property type="gene ID" value="AET6Gv20112100"/>
</dbReference>
<reference evidence="6" key="1">
    <citation type="journal article" date="2014" name="Science">
        <title>Ancient hybridizations among the ancestral genomes of bread wheat.</title>
        <authorList>
            <consortium name="International Wheat Genome Sequencing Consortium,"/>
            <person name="Marcussen T."/>
            <person name="Sandve S.R."/>
            <person name="Heier L."/>
            <person name="Spannagl M."/>
            <person name="Pfeifer M."/>
            <person name="Jakobsen K.S."/>
            <person name="Wulff B.B."/>
            <person name="Steuernagel B."/>
            <person name="Mayer K.F."/>
            <person name="Olsen O.A."/>
        </authorList>
    </citation>
    <scope>NUCLEOTIDE SEQUENCE [LARGE SCALE GENOMIC DNA]</scope>
    <source>
        <strain evidence="6">cv. AL8/78</strain>
    </source>
</reference>
<dbReference type="AlphaFoldDB" id="A0A453MVY2"/>
<keyword evidence="3" id="KW-1133">Transmembrane helix</keyword>
<reference evidence="6" key="2">
    <citation type="journal article" date="2017" name="Nat. Plants">
        <title>The Aegilops tauschii genome reveals multiple impacts of transposons.</title>
        <authorList>
            <person name="Zhao G."/>
            <person name="Zou C."/>
            <person name="Li K."/>
            <person name="Wang K."/>
            <person name="Li T."/>
            <person name="Gao L."/>
            <person name="Zhang X."/>
            <person name="Wang H."/>
            <person name="Yang Z."/>
            <person name="Liu X."/>
            <person name="Jiang W."/>
            <person name="Mao L."/>
            <person name="Kong X."/>
            <person name="Jiao Y."/>
            <person name="Jia J."/>
        </authorList>
    </citation>
    <scope>NUCLEOTIDE SEQUENCE [LARGE SCALE GENOMIC DNA]</scope>
    <source>
        <strain evidence="6">cv. AL8/78</strain>
    </source>
</reference>
<dbReference type="PROSITE" id="PS51473">
    <property type="entry name" value="GNK2"/>
    <property type="match status" value="1"/>
</dbReference>
<dbReference type="InterPro" id="IPR002902">
    <property type="entry name" value="GNK2"/>
</dbReference>